<gene>
    <name evidence="2" type="ORF">F8M41_008647</name>
</gene>
<accession>A0A8H4EQV1</accession>
<name>A0A8H4EQV1_GIGMA</name>
<protein>
    <submittedName>
        <fullName evidence="2">Uncharacterized protein</fullName>
    </submittedName>
</protein>
<proteinExistence type="predicted"/>
<keyword evidence="1" id="KW-0812">Transmembrane</keyword>
<evidence type="ECO:0000313" key="3">
    <source>
        <dbReference type="Proteomes" id="UP000439903"/>
    </source>
</evidence>
<evidence type="ECO:0000256" key="1">
    <source>
        <dbReference type="SAM" id="Phobius"/>
    </source>
</evidence>
<dbReference type="AlphaFoldDB" id="A0A8H4EQV1"/>
<keyword evidence="1" id="KW-1133">Transmembrane helix</keyword>
<dbReference type="EMBL" id="WTPW01000192">
    <property type="protein sequence ID" value="KAF0537233.1"/>
    <property type="molecule type" value="Genomic_DNA"/>
</dbReference>
<dbReference type="Proteomes" id="UP000439903">
    <property type="component" value="Unassembled WGS sequence"/>
</dbReference>
<evidence type="ECO:0000313" key="2">
    <source>
        <dbReference type="EMBL" id="KAF0537233.1"/>
    </source>
</evidence>
<feature type="transmembrane region" description="Helical" evidence="1">
    <location>
        <begin position="6"/>
        <end position="27"/>
    </location>
</feature>
<comment type="caution">
    <text evidence="2">The sequence shown here is derived from an EMBL/GenBank/DDBJ whole genome shotgun (WGS) entry which is preliminary data.</text>
</comment>
<reference evidence="2 3" key="1">
    <citation type="journal article" date="2019" name="Environ. Microbiol.">
        <title>At the nexus of three kingdoms: the genome of the mycorrhizal fungus Gigaspora margarita provides insights into plant, endobacterial and fungal interactions.</title>
        <authorList>
            <person name="Venice F."/>
            <person name="Ghignone S."/>
            <person name="Salvioli di Fossalunga A."/>
            <person name="Amselem J."/>
            <person name="Novero M."/>
            <person name="Xianan X."/>
            <person name="Sedzielewska Toro K."/>
            <person name="Morin E."/>
            <person name="Lipzen A."/>
            <person name="Grigoriev I.V."/>
            <person name="Henrissat B."/>
            <person name="Martin F.M."/>
            <person name="Bonfante P."/>
        </authorList>
    </citation>
    <scope>NUCLEOTIDE SEQUENCE [LARGE SCALE GENOMIC DNA]</scope>
    <source>
        <strain evidence="2 3">BEG34</strain>
    </source>
</reference>
<keyword evidence="3" id="KW-1185">Reference proteome</keyword>
<keyword evidence="1" id="KW-0472">Membrane</keyword>
<sequence length="185" mass="21823">MIILNLSFGYLISIIIYKLLVFFNKFIERLEKIHSYFSNIEANIWCRVGFIIIGGNAKHWVPSLEKISEGEFPKRIQERAKTLLKEKNIDIRTEIPTITKTSSSSSHQNSSNFSYNIFSVFRDREDFNAAELTLKNTDDDDHFVKDRDLVRQQKIQRLIDDETDKTPFSHERHVLGERRIETWGR</sequence>
<organism evidence="2 3">
    <name type="scientific">Gigaspora margarita</name>
    <dbReference type="NCBI Taxonomy" id="4874"/>
    <lineage>
        <taxon>Eukaryota</taxon>
        <taxon>Fungi</taxon>
        <taxon>Fungi incertae sedis</taxon>
        <taxon>Mucoromycota</taxon>
        <taxon>Glomeromycotina</taxon>
        <taxon>Glomeromycetes</taxon>
        <taxon>Diversisporales</taxon>
        <taxon>Gigasporaceae</taxon>
        <taxon>Gigaspora</taxon>
    </lineage>
</organism>